<feature type="transmembrane region" description="Helical" evidence="2">
    <location>
        <begin position="33"/>
        <end position="53"/>
    </location>
</feature>
<comment type="caution">
    <text evidence="3">The sequence shown here is derived from an EMBL/GenBank/DDBJ whole genome shotgun (WGS) entry which is preliminary data.</text>
</comment>
<feature type="transmembrane region" description="Helical" evidence="2">
    <location>
        <begin position="6"/>
        <end position="21"/>
    </location>
</feature>
<evidence type="ECO:0000256" key="2">
    <source>
        <dbReference type="SAM" id="Phobius"/>
    </source>
</evidence>
<feature type="compositionally biased region" description="Basic residues" evidence="1">
    <location>
        <begin position="145"/>
        <end position="155"/>
    </location>
</feature>
<accession>A0ABT0XGY1</accession>
<evidence type="ECO:0008006" key="5">
    <source>
        <dbReference type="Google" id="ProtNLM"/>
    </source>
</evidence>
<feature type="region of interest" description="Disordered" evidence="1">
    <location>
        <begin position="136"/>
        <end position="155"/>
    </location>
</feature>
<sequence length="155" mass="17471">MMYTISFFAGIVVLLLLFLFLNKRVNLSLPLKLQSLVASVGIALITILMYLLFPIGLTIVISVVLTLLASLILAARLEREQANSSFQWELPAIKTAFDQVAMTTDESVQTEQVFDTVEVDVEPVLERKQPLTEVAVDESEELMTGRRRRIQDKEE</sequence>
<protein>
    <recommendedName>
        <fullName evidence="5">YesK-like protein</fullName>
    </recommendedName>
</protein>
<keyword evidence="2" id="KW-0472">Membrane</keyword>
<keyword evidence="2" id="KW-1133">Transmembrane helix</keyword>
<reference evidence="3" key="1">
    <citation type="submission" date="2022-06" db="EMBL/GenBank/DDBJ databases">
        <title>Alkalicoccobacillus porphyridii sp. nov., isolated from a marine red alga, Porphyridium purpureum and reclassification of Shouchella plakortidis and Shouchella gibsonii as Alkalicoccobacillus plakortidis comb. nov. and Alkalicoccobacillus gibsonii comb. nov.</title>
        <authorList>
            <person name="Kim K.H."/>
            <person name="Lee J.K."/>
            <person name="Han D.M."/>
            <person name="Baek J.H."/>
            <person name="Jeon C.O."/>
        </authorList>
    </citation>
    <scope>NUCLEOTIDE SEQUENCE</scope>
    <source>
        <strain evidence="3">DSM 19153</strain>
    </source>
</reference>
<organism evidence="3 4">
    <name type="scientific">Alkalicoccobacillus plakortidis</name>
    <dbReference type="NCBI Taxonomy" id="444060"/>
    <lineage>
        <taxon>Bacteria</taxon>
        <taxon>Bacillati</taxon>
        <taxon>Bacillota</taxon>
        <taxon>Bacilli</taxon>
        <taxon>Bacillales</taxon>
        <taxon>Bacillaceae</taxon>
        <taxon>Alkalicoccobacillus</taxon>
    </lineage>
</organism>
<evidence type="ECO:0000313" key="4">
    <source>
        <dbReference type="Proteomes" id="UP001203665"/>
    </source>
</evidence>
<keyword evidence="4" id="KW-1185">Reference proteome</keyword>
<dbReference type="RefSeq" id="WP_251605564.1">
    <property type="nucleotide sequence ID" value="NZ_JAMQJY010000001.1"/>
</dbReference>
<gene>
    <name evidence="3" type="ORF">NDM98_06545</name>
</gene>
<dbReference type="EMBL" id="JAMQJY010000001">
    <property type="protein sequence ID" value="MCM2675183.1"/>
    <property type="molecule type" value="Genomic_DNA"/>
</dbReference>
<name>A0ABT0XGY1_9BACI</name>
<evidence type="ECO:0000256" key="1">
    <source>
        <dbReference type="SAM" id="MobiDB-lite"/>
    </source>
</evidence>
<evidence type="ECO:0000313" key="3">
    <source>
        <dbReference type="EMBL" id="MCM2675183.1"/>
    </source>
</evidence>
<proteinExistence type="predicted"/>
<keyword evidence="2" id="KW-0812">Transmembrane</keyword>
<dbReference type="Proteomes" id="UP001203665">
    <property type="component" value="Unassembled WGS sequence"/>
</dbReference>
<feature type="transmembrane region" description="Helical" evidence="2">
    <location>
        <begin position="59"/>
        <end position="77"/>
    </location>
</feature>